<protein>
    <submittedName>
        <fullName evidence="2">Uncharacterized protein</fullName>
    </submittedName>
</protein>
<feature type="region of interest" description="Disordered" evidence="1">
    <location>
        <begin position="1"/>
        <end position="125"/>
    </location>
</feature>
<organism evidence="2 3">
    <name type="scientific">Crepidotus variabilis</name>
    <dbReference type="NCBI Taxonomy" id="179855"/>
    <lineage>
        <taxon>Eukaryota</taxon>
        <taxon>Fungi</taxon>
        <taxon>Dikarya</taxon>
        <taxon>Basidiomycota</taxon>
        <taxon>Agaricomycotina</taxon>
        <taxon>Agaricomycetes</taxon>
        <taxon>Agaricomycetidae</taxon>
        <taxon>Agaricales</taxon>
        <taxon>Agaricineae</taxon>
        <taxon>Crepidotaceae</taxon>
        <taxon>Crepidotus</taxon>
    </lineage>
</organism>
<dbReference type="AlphaFoldDB" id="A0A9P6EV18"/>
<evidence type="ECO:0000313" key="3">
    <source>
        <dbReference type="Proteomes" id="UP000807306"/>
    </source>
</evidence>
<keyword evidence="3" id="KW-1185">Reference proteome</keyword>
<name>A0A9P6EV18_9AGAR</name>
<evidence type="ECO:0000313" key="2">
    <source>
        <dbReference type="EMBL" id="KAF9535604.1"/>
    </source>
</evidence>
<proteinExistence type="predicted"/>
<gene>
    <name evidence="2" type="ORF">CPB83DRAFT_888295</name>
</gene>
<feature type="compositionally biased region" description="Basic and acidic residues" evidence="1">
    <location>
        <begin position="29"/>
        <end position="43"/>
    </location>
</feature>
<reference evidence="2" key="1">
    <citation type="submission" date="2020-11" db="EMBL/GenBank/DDBJ databases">
        <authorList>
            <consortium name="DOE Joint Genome Institute"/>
            <person name="Ahrendt S."/>
            <person name="Riley R."/>
            <person name="Andreopoulos W."/>
            <person name="Labutti K."/>
            <person name="Pangilinan J."/>
            <person name="Ruiz-Duenas F.J."/>
            <person name="Barrasa J.M."/>
            <person name="Sanchez-Garcia M."/>
            <person name="Camarero S."/>
            <person name="Miyauchi S."/>
            <person name="Serrano A."/>
            <person name="Linde D."/>
            <person name="Babiker R."/>
            <person name="Drula E."/>
            <person name="Ayuso-Fernandez I."/>
            <person name="Pacheco R."/>
            <person name="Padilla G."/>
            <person name="Ferreira P."/>
            <person name="Barriuso J."/>
            <person name="Kellner H."/>
            <person name="Castanera R."/>
            <person name="Alfaro M."/>
            <person name="Ramirez L."/>
            <person name="Pisabarro A.G."/>
            <person name="Kuo A."/>
            <person name="Tritt A."/>
            <person name="Lipzen A."/>
            <person name="He G."/>
            <person name="Yan M."/>
            <person name="Ng V."/>
            <person name="Cullen D."/>
            <person name="Martin F."/>
            <person name="Rosso M.-N."/>
            <person name="Henrissat B."/>
            <person name="Hibbett D."/>
            <person name="Martinez A.T."/>
            <person name="Grigoriev I.V."/>
        </authorList>
    </citation>
    <scope>NUCLEOTIDE SEQUENCE</scope>
    <source>
        <strain evidence="2">CBS 506.95</strain>
    </source>
</reference>
<dbReference type="EMBL" id="MU157824">
    <property type="protein sequence ID" value="KAF9535604.1"/>
    <property type="molecule type" value="Genomic_DNA"/>
</dbReference>
<evidence type="ECO:0000256" key="1">
    <source>
        <dbReference type="SAM" id="MobiDB-lite"/>
    </source>
</evidence>
<comment type="caution">
    <text evidence="2">The sequence shown here is derived from an EMBL/GenBank/DDBJ whole genome shotgun (WGS) entry which is preliminary data.</text>
</comment>
<feature type="compositionally biased region" description="Basic and acidic residues" evidence="1">
    <location>
        <begin position="55"/>
        <end position="102"/>
    </location>
</feature>
<dbReference type="OrthoDB" id="3228420at2759"/>
<accession>A0A9P6EV18</accession>
<sequence length="125" mass="14279">MLESGVQHQPAMKVGGRRLSVTNRHKPHNACERLSPETEDKMQETGPADYPRPAPHTEHVPHAHVQHQFEEETPFRKDKKHDAEWKLKENGHRKTEPTRPTREAAASQRNQALRISQPAGKALHV</sequence>
<dbReference type="Proteomes" id="UP000807306">
    <property type="component" value="Unassembled WGS sequence"/>
</dbReference>